<accession>A0A6N9UR26</accession>
<feature type="domain" description="Flavin reductase like" evidence="2">
    <location>
        <begin position="1"/>
        <end position="134"/>
    </location>
</feature>
<dbReference type="InterPro" id="IPR012349">
    <property type="entry name" value="Split_barrel_FMN-bd"/>
</dbReference>
<dbReference type="EMBL" id="JAAGMB010000469">
    <property type="protein sequence ID" value="NEB18919.1"/>
    <property type="molecule type" value="Genomic_DNA"/>
</dbReference>
<dbReference type="PANTHER" id="PTHR30466:SF1">
    <property type="entry name" value="FMN REDUCTASE (NADH) RUTF"/>
    <property type="match status" value="1"/>
</dbReference>
<proteinExistence type="predicted"/>
<gene>
    <name evidence="3" type="ORF">G3I46_20820</name>
</gene>
<keyword evidence="4" id="KW-1185">Reference proteome</keyword>
<dbReference type="AlphaFoldDB" id="A0A6N9UR26"/>
<evidence type="ECO:0000313" key="4">
    <source>
        <dbReference type="Proteomes" id="UP000469545"/>
    </source>
</evidence>
<evidence type="ECO:0000259" key="2">
    <source>
        <dbReference type="SMART" id="SM00903"/>
    </source>
</evidence>
<dbReference type="InterPro" id="IPR002563">
    <property type="entry name" value="Flavin_Rdtase-like_dom"/>
</dbReference>
<evidence type="ECO:0000256" key="1">
    <source>
        <dbReference type="ARBA" id="ARBA00023002"/>
    </source>
</evidence>
<dbReference type="GO" id="GO:0010181">
    <property type="term" value="F:FMN binding"/>
    <property type="evidence" value="ECO:0007669"/>
    <property type="project" value="InterPro"/>
</dbReference>
<evidence type="ECO:0000313" key="3">
    <source>
        <dbReference type="EMBL" id="NEB18919.1"/>
    </source>
</evidence>
<dbReference type="PANTHER" id="PTHR30466">
    <property type="entry name" value="FLAVIN REDUCTASE"/>
    <property type="match status" value="1"/>
</dbReference>
<comment type="caution">
    <text evidence="3">The sequence shown here is derived from an EMBL/GenBank/DDBJ whole genome shotgun (WGS) entry which is preliminary data.</text>
</comment>
<dbReference type="Proteomes" id="UP000469545">
    <property type="component" value="Unassembled WGS sequence"/>
</dbReference>
<sequence length="153" mass="16458">MTPHGPRGMTVNSFASVSLDPPLVLFAAARSSSQHAAFARPGPFAVHVLGEDQRAVSARFAAPGLDRFDGQEFVPGEDGTPLLPDALAVLECRSEQVVRAGDHDIVVGRVGRATKAVDGPAVRPLLYYGGSYRRVSEEWDEYDGDIDWSPLLL</sequence>
<organism evidence="3 4">
    <name type="scientific">Streptomyces coelicoflavus</name>
    <dbReference type="NCBI Taxonomy" id="285562"/>
    <lineage>
        <taxon>Bacteria</taxon>
        <taxon>Bacillati</taxon>
        <taxon>Actinomycetota</taxon>
        <taxon>Actinomycetes</taxon>
        <taxon>Kitasatosporales</taxon>
        <taxon>Streptomycetaceae</taxon>
        <taxon>Streptomyces</taxon>
    </lineage>
</organism>
<dbReference type="SUPFAM" id="SSF50475">
    <property type="entry name" value="FMN-binding split barrel"/>
    <property type="match status" value="1"/>
</dbReference>
<dbReference type="SMART" id="SM00903">
    <property type="entry name" value="Flavin_Reduct"/>
    <property type="match status" value="1"/>
</dbReference>
<keyword evidence="1" id="KW-0560">Oxidoreductase</keyword>
<protein>
    <submittedName>
        <fullName evidence="3">Flavin reductase family protein</fullName>
    </submittedName>
</protein>
<name>A0A6N9UR26_9ACTN</name>
<dbReference type="GO" id="GO:0042602">
    <property type="term" value="F:riboflavin reductase (NADPH) activity"/>
    <property type="evidence" value="ECO:0007669"/>
    <property type="project" value="TreeGrafter"/>
</dbReference>
<dbReference type="Gene3D" id="2.30.110.10">
    <property type="entry name" value="Electron Transport, Fmn-binding Protein, Chain A"/>
    <property type="match status" value="1"/>
</dbReference>
<reference evidence="3 4" key="1">
    <citation type="submission" date="2020-01" db="EMBL/GenBank/DDBJ databases">
        <title>Insect and environment-associated Actinomycetes.</title>
        <authorList>
            <person name="Currrie C."/>
            <person name="Chevrette M."/>
            <person name="Carlson C."/>
            <person name="Stubbendieck R."/>
            <person name="Wendt-Pienkowski E."/>
        </authorList>
    </citation>
    <scope>NUCLEOTIDE SEQUENCE [LARGE SCALE GENOMIC DNA]</scope>
    <source>
        <strain evidence="3 4">SID14172</strain>
    </source>
</reference>
<dbReference type="Pfam" id="PF01613">
    <property type="entry name" value="Flavin_Reduct"/>
    <property type="match status" value="1"/>
</dbReference>
<dbReference type="InterPro" id="IPR050268">
    <property type="entry name" value="NADH-dep_flavin_reductase"/>
</dbReference>